<dbReference type="InterPro" id="IPR005883">
    <property type="entry name" value="PilM"/>
</dbReference>
<dbReference type="Gene3D" id="3.30.420.40">
    <property type="match status" value="2"/>
</dbReference>
<accession>A0A0F9XXP6</accession>
<gene>
    <name evidence="2" type="ORF">LCGC14_0161430</name>
</gene>
<evidence type="ECO:0000313" key="2">
    <source>
        <dbReference type="EMBL" id="KKN97168.1"/>
    </source>
</evidence>
<name>A0A0F9XXP6_9ZZZZ</name>
<proteinExistence type="predicted"/>
<dbReference type="Gene3D" id="3.30.1490.300">
    <property type="match status" value="1"/>
</dbReference>
<feature type="domain" description="SHS2" evidence="1">
    <location>
        <begin position="11"/>
        <end position="180"/>
    </location>
</feature>
<dbReference type="InterPro" id="IPR003494">
    <property type="entry name" value="SHS2_FtsA"/>
</dbReference>
<sequence length="376" mass="42173">MLEFLTLKPEAFGLDVSDSSLKIVKLKKKDKFLSLASFGETEITPGIIKKGEIQDEEALIEMIKKALIEVKGEKIKTNYVVASLPEEEAFLEVIQMPKMKAEELKKAIYFEAENYIPLSIEEVYLDFQVVRPVYNHLNHSDVLIAVLPKKTVASYVSCLQKAGLRPQALEIESLSIARALIKNEFSPRPLLLIDFGADKTSLMIFSGYSLRFTRAIPISSREFAKAISRGLDISFREAEMLKIKFGLEKEYQLKIKDGTERKIISGKVSNIIAPLLTNLVKEIKQCLDYYPTHIRHEHLAPDSGEINKILLCGGGANLKGLPEFLSLALKMPAELGNPWTNILKTPLKEIPELSYKKSLTFTTALGLALRGINIHQ</sequence>
<dbReference type="PANTHER" id="PTHR32432">
    <property type="entry name" value="CELL DIVISION PROTEIN FTSA-RELATED"/>
    <property type="match status" value="1"/>
</dbReference>
<comment type="caution">
    <text evidence="2">The sequence shown here is derived from an EMBL/GenBank/DDBJ whole genome shotgun (WGS) entry which is preliminary data.</text>
</comment>
<evidence type="ECO:0000259" key="1">
    <source>
        <dbReference type="SMART" id="SM00842"/>
    </source>
</evidence>
<dbReference type="InterPro" id="IPR043129">
    <property type="entry name" value="ATPase_NBD"/>
</dbReference>
<dbReference type="NCBIfam" id="TIGR01175">
    <property type="entry name" value="pilM"/>
    <property type="match status" value="1"/>
</dbReference>
<dbReference type="SMART" id="SM00842">
    <property type="entry name" value="FtsA"/>
    <property type="match status" value="1"/>
</dbReference>
<dbReference type="AlphaFoldDB" id="A0A0F9XXP6"/>
<protein>
    <recommendedName>
        <fullName evidence="1">SHS2 domain-containing protein</fullName>
    </recommendedName>
</protein>
<dbReference type="EMBL" id="LAZR01000060">
    <property type="protein sequence ID" value="KKN97168.1"/>
    <property type="molecule type" value="Genomic_DNA"/>
</dbReference>
<dbReference type="CDD" id="cd24049">
    <property type="entry name" value="ASKHA_NBD_PilM"/>
    <property type="match status" value="1"/>
</dbReference>
<dbReference type="GO" id="GO:0051301">
    <property type="term" value="P:cell division"/>
    <property type="evidence" value="ECO:0007669"/>
    <property type="project" value="InterPro"/>
</dbReference>
<reference evidence="2" key="1">
    <citation type="journal article" date="2015" name="Nature">
        <title>Complex archaea that bridge the gap between prokaryotes and eukaryotes.</title>
        <authorList>
            <person name="Spang A."/>
            <person name="Saw J.H."/>
            <person name="Jorgensen S.L."/>
            <person name="Zaremba-Niedzwiedzka K."/>
            <person name="Martijn J."/>
            <person name="Lind A.E."/>
            <person name="van Eijk R."/>
            <person name="Schleper C."/>
            <person name="Guy L."/>
            <person name="Ettema T.J."/>
        </authorList>
    </citation>
    <scope>NUCLEOTIDE SEQUENCE</scope>
</reference>
<dbReference type="PIRSF" id="PIRSF019169">
    <property type="entry name" value="PilM"/>
    <property type="match status" value="1"/>
</dbReference>
<dbReference type="PANTHER" id="PTHR32432:SF3">
    <property type="entry name" value="ETHANOLAMINE UTILIZATION PROTEIN EUTJ"/>
    <property type="match status" value="1"/>
</dbReference>
<dbReference type="InterPro" id="IPR050696">
    <property type="entry name" value="FtsA/MreB"/>
</dbReference>
<dbReference type="Pfam" id="PF11104">
    <property type="entry name" value="PilM_2"/>
    <property type="match status" value="1"/>
</dbReference>
<dbReference type="SUPFAM" id="SSF53067">
    <property type="entry name" value="Actin-like ATPase domain"/>
    <property type="match status" value="2"/>
</dbReference>
<organism evidence="2">
    <name type="scientific">marine sediment metagenome</name>
    <dbReference type="NCBI Taxonomy" id="412755"/>
    <lineage>
        <taxon>unclassified sequences</taxon>
        <taxon>metagenomes</taxon>
        <taxon>ecological metagenomes</taxon>
    </lineage>
</organism>